<dbReference type="GO" id="GO:0004672">
    <property type="term" value="F:protein kinase activity"/>
    <property type="evidence" value="ECO:0007669"/>
    <property type="project" value="UniProtKB-ARBA"/>
</dbReference>
<accession>A0A6S6YXS3</accession>
<evidence type="ECO:0000259" key="3">
    <source>
        <dbReference type="PROSITE" id="PS50894"/>
    </source>
</evidence>
<evidence type="ECO:0000313" key="5">
    <source>
        <dbReference type="Proteomes" id="UP000494108"/>
    </source>
</evidence>
<protein>
    <recommendedName>
        <fullName evidence="3">HPt domain-containing protein</fullName>
    </recommendedName>
</protein>
<dbReference type="Pfam" id="PF01627">
    <property type="entry name" value="Hpt"/>
    <property type="match status" value="1"/>
</dbReference>
<evidence type="ECO:0000256" key="2">
    <source>
        <dbReference type="PROSITE-ProRule" id="PRU00110"/>
    </source>
</evidence>
<reference evidence="4 5" key="1">
    <citation type="submission" date="2020-04" db="EMBL/GenBank/DDBJ databases">
        <authorList>
            <person name="De Canck E."/>
        </authorList>
    </citation>
    <scope>NUCLEOTIDE SEQUENCE [LARGE SCALE GENOMIC DNA]</scope>
    <source>
        <strain evidence="4 5">LMG 3431</strain>
    </source>
</reference>
<name>A0A6S6YXS3_9BURK</name>
<proteinExistence type="predicted"/>
<dbReference type="Gene3D" id="1.20.120.160">
    <property type="entry name" value="HPT domain"/>
    <property type="match status" value="1"/>
</dbReference>
<keyword evidence="5" id="KW-1185">Reference proteome</keyword>
<keyword evidence="1" id="KW-0902">Two-component regulatory system</keyword>
<dbReference type="GO" id="GO:0000160">
    <property type="term" value="P:phosphorelay signal transduction system"/>
    <property type="evidence" value="ECO:0007669"/>
    <property type="project" value="UniProtKB-KW"/>
</dbReference>
<sequence>MLGNLTSADPARIRALVNAFIDANDQDLQQLRALYANRDRAALHLLAHRIKGAAQMTGDHQLSARCTELGRICDDPNEGEQALDACIQRIEMAINEFGESCLQISREVQLD</sequence>
<dbReference type="RefSeq" id="WP_175173854.1">
    <property type="nucleotide sequence ID" value="NZ_CADIJX010000002.1"/>
</dbReference>
<dbReference type="InterPro" id="IPR036641">
    <property type="entry name" value="HPT_dom_sf"/>
</dbReference>
<organism evidence="4 5">
    <name type="scientific">Achromobacter pestifer</name>
    <dbReference type="NCBI Taxonomy" id="1353889"/>
    <lineage>
        <taxon>Bacteria</taxon>
        <taxon>Pseudomonadati</taxon>
        <taxon>Pseudomonadota</taxon>
        <taxon>Betaproteobacteria</taxon>
        <taxon>Burkholderiales</taxon>
        <taxon>Alcaligenaceae</taxon>
        <taxon>Achromobacter</taxon>
    </lineage>
</organism>
<dbReference type="Proteomes" id="UP000494108">
    <property type="component" value="Unassembled WGS sequence"/>
</dbReference>
<dbReference type="EMBL" id="CADIJX010000002">
    <property type="protein sequence ID" value="CAB3635451.1"/>
    <property type="molecule type" value="Genomic_DNA"/>
</dbReference>
<dbReference type="PROSITE" id="PS50894">
    <property type="entry name" value="HPT"/>
    <property type="match status" value="1"/>
</dbReference>
<dbReference type="InterPro" id="IPR008207">
    <property type="entry name" value="Sig_transdc_His_kin_Hpt_dom"/>
</dbReference>
<evidence type="ECO:0000256" key="1">
    <source>
        <dbReference type="ARBA" id="ARBA00023012"/>
    </source>
</evidence>
<evidence type="ECO:0000313" key="4">
    <source>
        <dbReference type="EMBL" id="CAB3635451.1"/>
    </source>
</evidence>
<keyword evidence="2" id="KW-0597">Phosphoprotein</keyword>
<dbReference type="SUPFAM" id="SSF47226">
    <property type="entry name" value="Histidine-containing phosphotransfer domain, HPT domain"/>
    <property type="match status" value="1"/>
</dbReference>
<feature type="modified residue" description="Phosphohistidine" evidence="2">
    <location>
        <position position="48"/>
    </location>
</feature>
<feature type="domain" description="HPt" evidence="3">
    <location>
        <begin position="9"/>
        <end position="111"/>
    </location>
</feature>
<gene>
    <name evidence="4" type="ORF">LMG3431_01511</name>
</gene>
<dbReference type="AlphaFoldDB" id="A0A6S6YXS3"/>